<dbReference type="Proteomes" id="UP000826271">
    <property type="component" value="Unassembled WGS sequence"/>
</dbReference>
<reference evidence="3" key="1">
    <citation type="submission" date="2019-10" db="EMBL/GenBank/DDBJ databases">
        <authorList>
            <person name="Zhang R."/>
            <person name="Pan Y."/>
            <person name="Wang J."/>
            <person name="Ma R."/>
            <person name="Yu S."/>
        </authorList>
    </citation>
    <scope>NUCLEOTIDE SEQUENCE</scope>
    <source>
        <strain evidence="3">LA-IB0</strain>
        <tissue evidence="3">Leaf</tissue>
    </source>
</reference>
<organism evidence="3 4">
    <name type="scientific">Buddleja alternifolia</name>
    <dbReference type="NCBI Taxonomy" id="168488"/>
    <lineage>
        <taxon>Eukaryota</taxon>
        <taxon>Viridiplantae</taxon>
        <taxon>Streptophyta</taxon>
        <taxon>Embryophyta</taxon>
        <taxon>Tracheophyta</taxon>
        <taxon>Spermatophyta</taxon>
        <taxon>Magnoliopsida</taxon>
        <taxon>eudicotyledons</taxon>
        <taxon>Gunneridae</taxon>
        <taxon>Pentapetalae</taxon>
        <taxon>asterids</taxon>
        <taxon>lamiids</taxon>
        <taxon>Lamiales</taxon>
        <taxon>Scrophulariaceae</taxon>
        <taxon>Buddlejeae</taxon>
        <taxon>Buddleja</taxon>
    </lineage>
</organism>
<name>A0AAV6XLS2_9LAMI</name>
<evidence type="ECO:0000313" key="4">
    <source>
        <dbReference type="Proteomes" id="UP000826271"/>
    </source>
</evidence>
<evidence type="ECO:0000259" key="2">
    <source>
        <dbReference type="Pfam" id="PF04601"/>
    </source>
</evidence>
<accession>A0AAV6XLS2</accession>
<feature type="compositionally biased region" description="Polar residues" evidence="1">
    <location>
        <begin position="27"/>
        <end position="42"/>
    </location>
</feature>
<dbReference type="EMBL" id="WHWC01000004">
    <property type="protein sequence ID" value="KAG8383921.1"/>
    <property type="molecule type" value="Genomic_DNA"/>
</dbReference>
<dbReference type="PANTHER" id="PTHR31205">
    <property type="entry name" value="ACTIN CROSS-LINKING PROTEIN (DUF569)"/>
    <property type="match status" value="1"/>
</dbReference>
<dbReference type="InterPro" id="IPR007679">
    <property type="entry name" value="DUF569"/>
</dbReference>
<proteinExistence type="predicted"/>
<feature type="domain" description="DUF569" evidence="2">
    <location>
        <begin position="128"/>
        <end position="255"/>
    </location>
</feature>
<dbReference type="Pfam" id="PF04601">
    <property type="entry name" value="DUF569"/>
    <property type="match status" value="1"/>
</dbReference>
<keyword evidence="4" id="KW-1185">Reference proteome</keyword>
<feature type="region of interest" description="Disordered" evidence="1">
    <location>
        <begin position="1"/>
        <end position="42"/>
    </location>
</feature>
<dbReference type="CDD" id="cd23340">
    <property type="entry name" value="beta-trefoil_FSCN_ACP-like"/>
    <property type="match status" value="1"/>
</dbReference>
<protein>
    <recommendedName>
        <fullName evidence="2">DUF569 domain-containing protein</fullName>
    </recommendedName>
</protein>
<dbReference type="InterPro" id="IPR008999">
    <property type="entry name" value="Actin-crosslinking"/>
</dbReference>
<evidence type="ECO:0000256" key="1">
    <source>
        <dbReference type="SAM" id="MobiDB-lite"/>
    </source>
</evidence>
<sequence length="341" mass="37514">MARKRGRRPAALPTTPVDATHVEQPDSGVSGQAKMASQSQGPTVSMELGLEFGDFGTESQGGAVDGDLSTTTLNPADEAPFPTMTTGHQVAEERGVPPQENAMEPNVITAQVSGPQSGTIPFALIDYSRKDKYLVAEEDRLTITQGRDGSSENAVWIVEFVEGKDCVRLKSCFGTYLTASNTPFVPGVTGKKVIQTRPCQSDPATEWEPLRDGMQVRLRSLWGNFLRPHGSLPPWRNSVTHDIPHLSKTYEKVLWAVEVVEKCTDCPRARLDSEFTRSRSFSALSGSPMKQRENARRVLLDDQMTSHRYFNKVKHVVSGTRNATVVFFTPILESCYIGGKL</sequence>
<dbReference type="SUPFAM" id="SSF50405">
    <property type="entry name" value="Actin-crosslinking proteins"/>
    <property type="match status" value="1"/>
</dbReference>
<dbReference type="Gene3D" id="2.80.10.50">
    <property type="match status" value="1"/>
</dbReference>
<comment type="caution">
    <text evidence="3">The sequence shown here is derived from an EMBL/GenBank/DDBJ whole genome shotgun (WGS) entry which is preliminary data.</text>
</comment>
<dbReference type="AlphaFoldDB" id="A0AAV6XLS2"/>
<gene>
    <name evidence="3" type="ORF">BUALT_Bualt04G0064300</name>
</gene>
<dbReference type="PANTHER" id="PTHR31205:SF77">
    <property type="entry name" value="CROSS-LINKING PROTEIN, PUTATIVE (DUF569)-RELATED"/>
    <property type="match status" value="1"/>
</dbReference>
<evidence type="ECO:0000313" key="3">
    <source>
        <dbReference type="EMBL" id="KAG8383921.1"/>
    </source>
</evidence>